<sequence length="25" mass="2815">MKKRPDSKEPGSAHEKGDDSEEKTQ</sequence>
<accession>A0A1V6YFN3</accession>
<dbReference type="Proteomes" id="UP000191691">
    <property type="component" value="Unassembled WGS sequence"/>
</dbReference>
<comment type="caution">
    <text evidence="2">The sequence shown here is derived from an EMBL/GenBank/DDBJ whole genome shotgun (WGS) entry which is preliminary data.</text>
</comment>
<organism evidence="2 3">
    <name type="scientific">Penicillium nalgiovense</name>
    <dbReference type="NCBI Taxonomy" id="60175"/>
    <lineage>
        <taxon>Eukaryota</taxon>
        <taxon>Fungi</taxon>
        <taxon>Dikarya</taxon>
        <taxon>Ascomycota</taxon>
        <taxon>Pezizomycotina</taxon>
        <taxon>Eurotiomycetes</taxon>
        <taxon>Eurotiomycetidae</taxon>
        <taxon>Eurotiales</taxon>
        <taxon>Aspergillaceae</taxon>
        <taxon>Penicillium</taxon>
    </lineage>
</organism>
<proteinExistence type="predicted"/>
<protein>
    <submittedName>
        <fullName evidence="2">Uncharacterized protein</fullName>
    </submittedName>
</protein>
<evidence type="ECO:0000256" key="1">
    <source>
        <dbReference type="SAM" id="MobiDB-lite"/>
    </source>
</evidence>
<reference evidence="3" key="1">
    <citation type="journal article" date="2017" name="Nat. Microbiol.">
        <title>Global analysis of biosynthetic gene clusters reveals vast potential of secondary metabolite production in Penicillium species.</title>
        <authorList>
            <person name="Nielsen J.C."/>
            <person name="Grijseels S."/>
            <person name="Prigent S."/>
            <person name="Ji B."/>
            <person name="Dainat J."/>
            <person name="Nielsen K.F."/>
            <person name="Frisvad J.C."/>
            <person name="Workman M."/>
            <person name="Nielsen J."/>
        </authorList>
    </citation>
    <scope>NUCLEOTIDE SEQUENCE [LARGE SCALE GENOMIC DNA]</scope>
    <source>
        <strain evidence="3">IBT 13039</strain>
    </source>
</reference>
<feature type="non-terminal residue" evidence="2">
    <location>
        <position position="25"/>
    </location>
</feature>
<keyword evidence="3" id="KW-1185">Reference proteome</keyword>
<dbReference type="EMBL" id="MOOB01000022">
    <property type="protein sequence ID" value="OQE86074.1"/>
    <property type="molecule type" value="Genomic_DNA"/>
</dbReference>
<name>A0A1V6YFN3_PENNA</name>
<dbReference type="AlphaFoldDB" id="A0A1V6YFN3"/>
<evidence type="ECO:0000313" key="2">
    <source>
        <dbReference type="EMBL" id="OQE86074.1"/>
    </source>
</evidence>
<evidence type="ECO:0000313" key="3">
    <source>
        <dbReference type="Proteomes" id="UP000191691"/>
    </source>
</evidence>
<gene>
    <name evidence="2" type="ORF">PENNAL_c0022G07632</name>
</gene>
<feature type="region of interest" description="Disordered" evidence="1">
    <location>
        <begin position="1"/>
        <end position="25"/>
    </location>
</feature>